<evidence type="ECO:0000256" key="2">
    <source>
        <dbReference type="SAM" id="MobiDB-lite"/>
    </source>
</evidence>
<dbReference type="eggNOG" id="COG2959">
    <property type="taxonomic scope" value="Bacteria"/>
</dbReference>
<proteinExistence type="predicted"/>
<dbReference type="Gene3D" id="2.40.10.120">
    <property type="match status" value="1"/>
</dbReference>
<evidence type="ECO:0000256" key="1">
    <source>
        <dbReference type="SAM" id="Coils"/>
    </source>
</evidence>
<feature type="compositionally biased region" description="Polar residues" evidence="2">
    <location>
        <begin position="37"/>
        <end position="48"/>
    </location>
</feature>
<dbReference type="InterPro" id="IPR009003">
    <property type="entry name" value="Peptidase_S1_PA"/>
</dbReference>
<dbReference type="InParanoid" id="A0LWM1"/>
<accession>A0LWM1</accession>
<keyword evidence="5" id="KW-1185">Reference proteome</keyword>
<dbReference type="HOGENOM" id="CLU_646592_0_0_11"/>
<evidence type="ECO:0000313" key="4">
    <source>
        <dbReference type="EMBL" id="ABK53831.1"/>
    </source>
</evidence>
<organism evidence="4 5">
    <name type="scientific">Acidothermus cellulolyticus (strain ATCC 43068 / DSM 8971 / 11B)</name>
    <dbReference type="NCBI Taxonomy" id="351607"/>
    <lineage>
        <taxon>Bacteria</taxon>
        <taxon>Bacillati</taxon>
        <taxon>Actinomycetota</taxon>
        <taxon>Actinomycetes</taxon>
        <taxon>Acidothermales</taxon>
        <taxon>Acidothermaceae</taxon>
        <taxon>Acidothermus</taxon>
    </lineage>
</organism>
<feature type="compositionally biased region" description="Low complexity" evidence="2">
    <location>
        <begin position="50"/>
        <end position="73"/>
    </location>
</feature>
<dbReference type="KEGG" id="ace:Acel_2059"/>
<dbReference type="PANTHER" id="PTHR43019">
    <property type="entry name" value="SERINE ENDOPROTEASE DEGS"/>
    <property type="match status" value="1"/>
</dbReference>
<dbReference type="STRING" id="351607.Acel_2059"/>
<evidence type="ECO:0000256" key="3">
    <source>
        <dbReference type="SAM" id="Phobius"/>
    </source>
</evidence>
<keyword evidence="3" id="KW-0472">Membrane</keyword>
<dbReference type="AlphaFoldDB" id="A0LWM1"/>
<keyword evidence="3" id="KW-0812">Transmembrane</keyword>
<reference evidence="4 5" key="1">
    <citation type="journal article" date="2009" name="Genome Res.">
        <title>Complete genome of the cellulolytic thermophile Acidothermus cellulolyticus 11B provides insights into its ecophysiological and evolutionary adaptations.</title>
        <authorList>
            <person name="Barabote R.D."/>
            <person name="Xie G."/>
            <person name="Leu D.H."/>
            <person name="Normand P."/>
            <person name="Necsulea A."/>
            <person name="Daubin V."/>
            <person name="Medigue C."/>
            <person name="Adney W.S."/>
            <person name="Xu X.C."/>
            <person name="Lapidus A."/>
            <person name="Parales R.E."/>
            <person name="Detter C."/>
            <person name="Pujic P."/>
            <person name="Bruce D."/>
            <person name="Lavire C."/>
            <person name="Challacombe J.F."/>
            <person name="Brettin T.S."/>
            <person name="Berry A.M."/>
        </authorList>
    </citation>
    <scope>NUCLEOTIDE SEQUENCE [LARGE SCALE GENOMIC DNA]</scope>
    <source>
        <strain evidence="5">ATCC 43068 / DSM 8971 / 11B</strain>
    </source>
</reference>
<dbReference type="Proteomes" id="UP000008221">
    <property type="component" value="Chromosome"/>
</dbReference>
<evidence type="ECO:0000313" key="5">
    <source>
        <dbReference type="Proteomes" id="UP000008221"/>
    </source>
</evidence>
<feature type="coiled-coil region" evidence="1">
    <location>
        <begin position="186"/>
        <end position="220"/>
    </location>
</feature>
<protein>
    <submittedName>
        <fullName evidence="4">Peptidase S1 and S6, chymotrypsin/Hap</fullName>
    </submittedName>
</protein>
<dbReference type="SUPFAM" id="SSF50494">
    <property type="entry name" value="Trypsin-like serine proteases"/>
    <property type="match status" value="1"/>
</dbReference>
<feature type="transmembrane region" description="Helical" evidence="3">
    <location>
        <begin position="127"/>
        <end position="149"/>
    </location>
</feature>
<name>A0LWM1_ACIC1</name>
<dbReference type="eggNOG" id="COG0265">
    <property type="taxonomic scope" value="Bacteria"/>
</dbReference>
<keyword evidence="3" id="KW-1133">Transmembrane helix</keyword>
<sequence length="424" mass="43009">MARFGSPGDTNSVAVTTEAPALTNREPVTDRPDNPETAGSTTATTDPAVTSAADSGDPAPAATDHPTPADHTPSTGDALPTGEATPAGHTPSVGDAPPSGDATIVLPAHVGPGPEPSLPAHRHGRRWLRAVLAALIVLAFGAAGTGLAWQQSQLAHLRSDVAALRAAQAEQVTALQSSLSAQRQQISALSGQLVAARSALQNTQNQLKSDEERLNIATAQLPPDLTELAARVTPSVVLVSCVSGTTTTSGTAFALALPQASGSQTTLVTAEHVVDGCTDPNSGVLSITAGNRSASAAVRAYDAENDVALLDTSLRIPPLQPASNGPVVGEFVMAVGNALGIVVNNVTSGIISQVYPTYFLDTAPISNGNSGGPVVDRSGNVLGIVDWGYASGTEAPLVENLNASLRLSVLCQKLLTGAVCRSLH</sequence>
<dbReference type="PANTHER" id="PTHR43019:SF23">
    <property type="entry name" value="PROTEASE DO-LIKE 5, CHLOROPLASTIC"/>
    <property type="match status" value="1"/>
</dbReference>
<feature type="region of interest" description="Disordered" evidence="2">
    <location>
        <begin position="1"/>
        <end position="118"/>
    </location>
</feature>
<dbReference type="Pfam" id="PF13365">
    <property type="entry name" value="Trypsin_2"/>
    <property type="match status" value="1"/>
</dbReference>
<keyword evidence="1" id="KW-0175">Coiled coil</keyword>
<dbReference type="EMBL" id="CP000481">
    <property type="protein sequence ID" value="ABK53831.1"/>
    <property type="molecule type" value="Genomic_DNA"/>
</dbReference>
<gene>
    <name evidence="4" type="ordered locus">Acel_2059</name>
</gene>